<organism evidence="1 2">
    <name type="scientific">Oxalicibacterium faecigallinarum</name>
    <dbReference type="NCBI Taxonomy" id="573741"/>
    <lineage>
        <taxon>Bacteria</taxon>
        <taxon>Pseudomonadati</taxon>
        <taxon>Pseudomonadota</taxon>
        <taxon>Betaproteobacteria</taxon>
        <taxon>Burkholderiales</taxon>
        <taxon>Oxalobacteraceae</taxon>
        <taxon>Oxalicibacterium</taxon>
    </lineage>
</organism>
<accession>A0A8J3F1R5</accession>
<reference evidence="2" key="1">
    <citation type="journal article" date="2019" name="Int. J. Syst. Evol. Microbiol.">
        <title>The Global Catalogue of Microorganisms (GCM) 10K type strain sequencing project: providing services to taxonomists for standard genome sequencing and annotation.</title>
        <authorList>
            <consortium name="The Broad Institute Genomics Platform"/>
            <consortium name="The Broad Institute Genome Sequencing Center for Infectious Disease"/>
            <person name="Wu L."/>
            <person name="Ma J."/>
        </authorList>
    </citation>
    <scope>NUCLEOTIDE SEQUENCE [LARGE SCALE GENOMIC DNA]</scope>
    <source>
        <strain evidence="2">CCM 2767</strain>
    </source>
</reference>
<dbReference type="AlphaFoldDB" id="A0A8J3F1R5"/>
<proteinExistence type="predicted"/>
<gene>
    <name evidence="1" type="ORF">GCM10008066_06380</name>
</gene>
<dbReference type="RefSeq" id="WP_188379832.1">
    <property type="nucleotide sequence ID" value="NZ_BMDI01000001.1"/>
</dbReference>
<keyword evidence="2" id="KW-1185">Reference proteome</keyword>
<name>A0A8J3F1R5_9BURK</name>
<protein>
    <submittedName>
        <fullName evidence="1">Uncharacterized protein</fullName>
    </submittedName>
</protein>
<dbReference type="Proteomes" id="UP000642180">
    <property type="component" value="Unassembled WGS sequence"/>
</dbReference>
<evidence type="ECO:0000313" key="2">
    <source>
        <dbReference type="Proteomes" id="UP000642180"/>
    </source>
</evidence>
<dbReference type="EMBL" id="BMDI01000001">
    <property type="protein sequence ID" value="GGI16921.1"/>
    <property type="molecule type" value="Genomic_DNA"/>
</dbReference>
<comment type="caution">
    <text evidence="1">The sequence shown here is derived from an EMBL/GenBank/DDBJ whole genome shotgun (WGS) entry which is preliminary data.</text>
</comment>
<evidence type="ECO:0000313" key="1">
    <source>
        <dbReference type="EMBL" id="GGI16921.1"/>
    </source>
</evidence>
<sequence length="71" mass="7752">MTTVAQVTNGNVRIRCGKTDLFIAGAVKNFDIISVTHQSENAHEFDAVAAEKGRKVLAALYPSFDWQTVQA</sequence>